<dbReference type="Pfam" id="PF14252">
    <property type="entry name" value="DUF4347"/>
    <property type="match status" value="1"/>
</dbReference>
<dbReference type="GO" id="GO:0016020">
    <property type="term" value="C:membrane"/>
    <property type="evidence" value="ECO:0007669"/>
    <property type="project" value="InterPro"/>
</dbReference>
<gene>
    <name evidence="3" type="ORF">SAMN05444165_1165</name>
</gene>
<keyword evidence="4" id="KW-1185">Reference proteome</keyword>
<evidence type="ECO:0000259" key="2">
    <source>
        <dbReference type="Pfam" id="PF14252"/>
    </source>
</evidence>
<dbReference type="PANTHER" id="PTHR14139:SF2">
    <property type="entry name" value="CALSYNTENIN-1"/>
    <property type="match status" value="1"/>
</dbReference>
<evidence type="ECO:0000313" key="3">
    <source>
        <dbReference type="EMBL" id="SIO14752.1"/>
    </source>
</evidence>
<feature type="region of interest" description="Disordered" evidence="1">
    <location>
        <begin position="48"/>
        <end position="71"/>
    </location>
</feature>
<evidence type="ECO:0000256" key="1">
    <source>
        <dbReference type="SAM" id="MobiDB-lite"/>
    </source>
</evidence>
<reference evidence="3 4" key="1">
    <citation type="submission" date="2016-11" db="EMBL/GenBank/DDBJ databases">
        <authorList>
            <person name="Jaros S."/>
            <person name="Januszkiewicz K."/>
            <person name="Wedrychowicz H."/>
        </authorList>
    </citation>
    <scope>NUCLEOTIDE SEQUENCE [LARGE SCALE GENOMIC DNA]</scope>
    <source>
        <strain evidence="3 4">GAS95</strain>
    </source>
</reference>
<dbReference type="OrthoDB" id="6091599at2"/>
<dbReference type="InterPro" id="IPR025592">
    <property type="entry name" value="DUF4347"/>
</dbReference>
<name>A0A1N6H4V1_9BURK</name>
<dbReference type="Proteomes" id="UP000185151">
    <property type="component" value="Unassembled WGS sequence"/>
</dbReference>
<feature type="region of interest" description="Disordered" evidence="1">
    <location>
        <begin position="1921"/>
        <end position="1945"/>
    </location>
</feature>
<feature type="domain" description="DUF4347" evidence="2">
    <location>
        <begin position="102"/>
        <end position="265"/>
    </location>
</feature>
<dbReference type="PANTHER" id="PTHR14139">
    <property type="entry name" value="CALSYNTENIN"/>
    <property type="match status" value="1"/>
</dbReference>
<dbReference type="RefSeq" id="WP_074294636.1">
    <property type="nucleotide sequence ID" value="NZ_FSRU01000001.1"/>
</dbReference>
<evidence type="ECO:0000313" key="4">
    <source>
        <dbReference type="Proteomes" id="UP000185151"/>
    </source>
</evidence>
<dbReference type="EMBL" id="FSRU01000001">
    <property type="protein sequence ID" value="SIO14752.1"/>
    <property type="molecule type" value="Genomic_DNA"/>
</dbReference>
<dbReference type="GO" id="GO:0005509">
    <property type="term" value="F:calcium ion binding"/>
    <property type="evidence" value="ECO:0007669"/>
    <property type="project" value="InterPro"/>
</dbReference>
<feature type="compositionally biased region" description="Low complexity" evidence="1">
    <location>
        <begin position="1734"/>
        <end position="1745"/>
    </location>
</feature>
<dbReference type="SUPFAM" id="SSF49313">
    <property type="entry name" value="Cadherin-like"/>
    <property type="match status" value="1"/>
</dbReference>
<dbReference type="InterPro" id="IPR015919">
    <property type="entry name" value="Cadherin-like_sf"/>
</dbReference>
<organism evidence="3 4">
    <name type="scientific">Paraburkholderia phenazinium</name>
    <dbReference type="NCBI Taxonomy" id="60549"/>
    <lineage>
        <taxon>Bacteria</taxon>
        <taxon>Pseudomonadati</taxon>
        <taxon>Pseudomonadota</taxon>
        <taxon>Betaproteobacteria</taxon>
        <taxon>Burkholderiales</taxon>
        <taxon>Burkholderiaceae</taxon>
        <taxon>Paraburkholderia</taxon>
    </lineage>
</organism>
<feature type="compositionally biased region" description="Low complexity" evidence="1">
    <location>
        <begin position="1705"/>
        <end position="1718"/>
    </location>
</feature>
<protein>
    <recommendedName>
        <fullName evidence="2">DUF4347 domain-containing protein</fullName>
    </recommendedName>
</protein>
<feature type="region of interest" description="Disordered" evidence="1">
    <location>
        <begin position="1705"/>
        <end position="1745"/>
    </location>
</feature>
<proteinExistence type="predicted"/>
<sequence>MDFVKQILKRLSVERGGRIPVVAPAPLLLALEPRVVYDASVGAVAAHPHPHGVEADHAHPATTSSAPPKPVAEHDVKLVGANGVREQKLAVANAAPAVSHQVVFIDPSVVDYQALIAGLPAGTQYVVLNANTDGFAQIEQYLQTHKGVDAIHLISHGTDGEIQAGDVWLDAGDLSKYSAELTQIGALMKPGGDFLIYGCDVAQNADGQMLVQEIAALTHLNVAASTDATGSAAVGGDWTLEYQVGTVTTPVILSAAAEQSYDHLLGVTIENFTNADDVSYDSGEVPSFTLDGLTYTYNTGSTSYDTQVQADPNLQALADENSGDQSLAFDAQGQGGVNSITISMSNGKAFNIQSLDIDIVANGNVEIVPDSNTAGEVTLVSNGDFVTQTVSLSSSNAAFDEVHSITISGVGGDLIVNLGHLVYSIDGPTITTDAGSAAFVAGDNVTSTPVTVDSGVSVTDTSATTSGSGTVSITGGFHSGEDQLGFTNSGPGMGNITGSYSASTGVLTLTSAGNTATTAEWQAAFESVTYTDTAVTPSPTTRTISFSLTDSNGDSSSVATRTVTVTDTDQTPVLTTSGGSVGYVAGAASTSVYSGVSVSDRDNGTLPSATVSITSGFQAGDQLAFTNNGSTMGNITGSYNSATGVMTLSSASDTATAAQWDAAIDAVHFSAPDTASGTRSVSVQISDGSENSAAVMETVNLTAVPLVTTDVGSAAFVAGDNTASTPVTVDSGLTVSDAGHTTLDSATVSISGNFHAGEDVLGFTNNGTTMGDISGSYDAGTGVMTFTAAGGATLAQWRSALESVTYTDTAVTPNNATRTISFTVNDGTENSPAATRTVTVVDTDQTPILTTSGGTTAFTAGNDTASTPVVVDSGVTVSDLDNITLASGTVAITGNFHSGEDVLAFNNTSSTLYGNITASYVSGTGVLSLTSAGATATLAQWQAALEAVTYTDTAVTPNNATRTIAFSVNDGTDNSNVGTKTVTVTDVDQTPIVTTSIGNTSFTEGDNTTSTPVAIDTGITVSDRDNTTLSLATVSITNGFHGSEDVLAFTNTSATLYGNINASYNAGTGVLTLESSGADATIAQWQAALRAVTYTDLAATPNTATRTISFAVNDGTETSAVSTKLVTVTDVDQAPVVTASGGSTSFTAGDNVTSTPVTVDPGVTVSDADNTTLASGTVAITGNFHSGEDVLAFNNTSATTFGNITSLYDGTTGVLTLTSVGATATVAQWQAALEAVTYTDTALTPNNATRTISFTVNDGTDDSAVSTKAVTVTDVDQTPVLSGTGGSVSYLDGHAPLAIDSGITVSDRGSATLDSATVSIASGMQAGDTLTLNIDPATMGNLTASYNATTGVLTLNASGAPLTLAQWDAVLDAVSFSSSSYTAPQGSRVISFTVNDGVENSAALTRTIDVVNSTPSVTTSNTSTTTFTAGDNVASTPVAVDPGITVADPEANIETATVSIAGGFHSGEDVLAFTNNAASMGNITGTYDASTGVLTLSSSGSAASLAQWQAALSSVTYDNSAITPNTAQRTVEFAISDVMQTSALSSKTIDVQDTDQTPVVKTGSGNGPTFIASGSAATPVTIDTGITVSDRDSSATLASATVSITGHFVAGSDVLAFNPSAATGDITATYDAATGVLTLTSSAASTTTLAQWQAALSSVTYADTAVESAGGSRTISFSVNDGHKTSAPVTTTVNVAATPLVTTVAPPVTEGPHPATPLTLPPPSTFSETGSGGQATTTTPPTTQPGDYVSESLPMFPLDLGDSISNPLIVLDAFAPAPALGGVPAVFTATFTSDGGHTTNVLSDTGISSMAPIPTPDLTPPSIELPKLAVHVAVPPSHAFSVSLPAMLSAAEGLPIGSDVHVDVRLADGRPLPAWLHYDAVRGVLSGKVPPNQGGLRFAIVTHDAAGHQTRREVAIDFGGAAGQRAGEPPAHERSHATQHAPQAAVPLAKPSLAQQFAQAHATLHVARATTAPAPAAALASRGNA</sequence>
<accession>A0A1N6H4V1</accession>